<proteinExistence type="predicted"/>
<sequence>MFEATTLLERKATSGQPEILAIQVARDDVFAPHLDDPRIQEACGSFGLSVDLLRKLLQVVPDARDYKLTGPTVFSIPDEEGRIEEDVSLWTVDLPGIGLTEVSINLLHPAAVKPYNNTSLHLITKHPPYQEGDFEIIYGRRGLFKLTFPGLVEPIAPAVYGASRARDDVLVRPGTLVFIRAPAANGWADVLKEPCVFGYICNPPWSSQIAKKVLDLK</sequence>
<reference evidence="2" key="1">
    <citation type="submission" date="2017-09" db="EMBL/GenBank/DDBJ databases">
        <title>Depth-based differentiation of microbial function through sediment-hosted aquifers and enrichment of novel symbionts in the deep terrestrial subsurface.</title>
        <authorList>
            <person name="Probst A.J."/>
            <person name="Ladd B."/>
            <person name="Jarett J.K."/>
            <person name="Geller-Mcgrath D.E."/>
            <person name="Sieber C.M.K."/>
            <person name="Emerson J.B."/>
            <person name="Anantharaman K."/>
            <person name="Thomas B.C."/>
            <person name="Malmstrom R."/>
            <person name="Stieglmeier M."/>
            <person name="Klingl A."/>
            <person name="Woyke T."/>
            <person name="Ryan C.M."/>
            <person name="Banfield J.F."/>
        </authorList>
    </citation>
    <scope>NUCLEOTIDE SEQUENCE [LARGE SCALE GENOMIC DNA]</scope>
</reference>
<dbReference type="AlphaFoldDB" id="A0A2M8GKW7"/>
<organism evidence="1 2">
    <name type="scientific">Candidatus Roizmanbacteria bacterium CG_4_8_14_3_um_filter_36_10</name>
    <dbReference type="NCBI Taxonomy" id="1974834"/>
    <lineage>
        <taxon>Bacteria</taxon>
        <taxon>Candidatus Roizmaniibacteriota</taxon>
    </lineage>
</organism>
<gene>
    <name evidence="1" type="ORF">CO007_05960</name>
</gene>
<comment type="caution">
    <text evidence="1">The sequence shown here is derived from an EMBL/GenBank/DDBJ whole genome shotgun (WGS) entry which is preliminary data.</text>
</comment>
<protein>
    <submittedName>
        <fullName evidence="1">Uncharacterized protein</fullName>
    </submittedName>
</protein>
<dbReference type="EMBL" id="PFQK01000102">
    <property type="protein sequence ID" value="PJC81200.1"/>
    <property type="molecule type" value="Genomic_DNA"/>
</dbReference>
<name>A0A2M8GKW7_9BACT</name>
<accession>A0A2M8GKW7</accession>
<dbReference type="Proteomes" id="UP000229370">
    <property type="component" value="Unassembled WGS sequence"/>
</dbReference>
<evidence type="ECO:0000313" key="1">
    <source>
        <dbReference type="EMBL" id="PJC81200.1"/>
    </source>
</evidence>
<evidence type="ECO:0000313" key="2">
    <source>
        <dbReference type="Proteomes" id="UP000229370"/>
    </source>
</evidence>